<dbReference type="GO" id="GO:0019432">
    <property type="term" value="P:triglyceride biosynthetic process"/>
    <property type="evidence" value="ECO:0007669"/>
    <property type="project" value="TreeGrafter"/>
</dbReference>
<feature type="transmembrane region" description="Helical" evidence="1">
    <location>
        <begin position="6"/>
        <end position="28"/>
    </location>
</feature>
<dbReference type="PANTHER" id="PTHR31650">
    <property type="entry name" value="O-ACYLTRANSFERASE (WSD1-LIKE) FAMILY PROTEIN"/>
    <property type="match status" value="1"/>
</dbReference>
<dbReference type="GO" id="GO:0008374">
    <property type="term" value="F:O-acyltransferase activity"/>
    <property type="evidence" value="ECO:0007669"/>
    <property type="project" value="InterPro"/>
</dbReference>
<name>A0A226DIS3_FOLCA</name>
<keyword evidence="1" id="KW-0472">Membrane</keyword>
<dbReference type="InterPro" id="IPR009721">
    <property type="entry name" value="O-acyltransferase_WSD1_C"/>
</dbReference>
<keyword evidence="4" id="KW-1185">Reference proteome</keyword>
<evidence type="ECO:0000256" key="1">
    <source>
        <dbReference type="SAM" id="Phobius"/>
    </source>
</evidence>
<evidence type="ECO:0000313" key="4">
    <source>
        <dbReference type="Proteomes" id="UP000198287"/>
    </source>
</evidence>
<protein>
    <recommendedName>
        <fullName evidence="2">O-acyltransferase WSD1 C-terminal domain-containing protein</fullName>
    </recommendedName>
</protein>
<keyword evidence="1" id="KW-0812">Transmembrane</keyword>
<dbReference type="InterPro" id="IPR045034">
    <property type="entry name" value="O-acyltransferase_WSD1-like"/>
</dbReference>
<comment type="caution">
    <text evidence="3">The sequence shown here is derived from an EMBL/GenBank/DDBJ whole genome shotgun (WGS) entry which is preliminary data.</text>
</comment>
<dbReference type="PANTHER" id="PTHR31650:SF1">
    <property type="entry name" value="WAX ESTER SYNTHASE_DIACYLGLYCEROL ACYLTRANSFERASE 4-RELATED"/>
    <property type="match status" value="1"/>
</dbReference>
<proteinExistence type="predicted"/>
<accession>A0A226DIS3</accession>
<reference evidence="3 4" key="1">
    <citation type="submission" date="2015-12" db="EMBL/GenBank/DDBJ databases">
        <title>The genome of Folsomia candida.</title>
        <authorList>
            <person name="Faddeeva A."/>
            <person name="Derks M.F."/>
            <person name="Anvar Y."/>
            <person name="Smit S."/>
            <person name="Van Straalen N."/>
            <person name="Roelofs D."/>
        </authorList>
    </citation>
    <scope>NUCLEOTIDE SEQUENCE [LARGE SCALE GENOMIC DNA]</scope>
    <source>
        <strain evidence="3 4">VU population</strain>
        <tissue evidence="3">Whole body</tissue>
    </source>
</reference>
<dbReference type="Proteomes" id="UP000198287">
    <property type="component" value="Unassembled WGS sequence"/>
</dbReference>
<evidence type="ECO:0000313" key="3">
    <source>
        <dbReference type="EMBL" id="OXA45435.1"/>
    </source>
</evidence>
<evidence type="ECO:0000259" key="2">
    <source>
        <dbReference type="Pfam" id="PF06974"/>
    </source>
</evidence>
<dbReference type="Pfam" id="PF06974">
    <property type="entry name" value="WS_DGAT_C"/>
    <property type="match status" value="1"/>
</dbReference>
<gene>
    <name evidence="3" type="ORF">Fcan01_20045</name>
</gene>
<dbReference type="OrthoDB" id="8298003at2759"/>
<dbReference type="EMBL" id="LNIX01000018">
    <property type="protein sequence ID" value="OXA45435.1"/>
    <property type="molecule type" value="Genomic_DNA"/>
</dbReference>
<keyword evidence="1" id="KW-1133">Transmembrane helix</keyword>
<sequence>MTTIKIVSQTVTFVLLKFPLLIAALFIATLMRRIIALGAYIFKRGVFLGIVPVVGSSFVKLSTGFLNVAKLREEFQAKILQAKKAEFSGFLYPELKCGFEPYYSNILTSSVRRLLSLTSPKDDKDTHWRYYGGARDNCRTLIRGEIKNTNNSLETIKIDFRFWNNYTDLPKISDLTTPENWNKLINYVTYERLWHVEKPLWELLVMNDVLTRTDSGMTILIWRCSHVLCDGLSVLKMATKLFDSEVPNVLRHQRSLDRSRIISMCKSPYNFLLQNAALESNDTQIPRPIREDFTPQGNLVTKTSVPIAMTFLKRIKDAYRVDIQTILLAGVASAIRNHYREIGHPIDSDVKTGFILPQSATHPGGLVNNVRSPTILLPIGENDSVRRLQLIAVRVKMSHSPYVQLIGQCLNQLVATLPLRLGRSVVEKMHTLRPVVVNNIVGPPNKLYLFGHQVSIIHAGVNIKAAENRGFAFYFCFYTYQDIGNLEVRGFDEYFPDMNLAPDKFLADCVSEWKQLFRFCGGYRGRNKII</sequence>
<feature type="domain" description="O-acyltransferase WSD1 C-terminal" evidence="2">
    <location>
        <begin position="370"/>
        <end position="461"/>
    </location>
</feature>
<dbReference type="AlphaFoldDB" id="A0A226DIS3"/>
<organism evidence="3 4">
    <name type="scientific">Folsomia candida</name>
    <name type="common">Springtail</name>
    <dbReference type="NCBI Taxonomy" id="158441"/>
    <lineage>
        <taxon>Eukaryota</taxon>
        <taxon>Metazoa</taxon>
        <taxon>Ecdysozoa</taxon>
        <taxon>Arthropoda</taxon>
        <taxon>Hexapoda</taxon>
        <taxon>Collembola</taxon>
        <taxon>Entomobryomorpha</taxon>
        <taxon>Isotomoidea</taxon>
        <taxon>Isotomidae</taxon>
        <taxon>Proisotominae</taxon>
        <taxon>Folsomia</taxon>
    </lineage>
</organism>
<dbReference type="GO" id="GO:0005886">
    <property type="term" value="C:plasma membrane"/>
    <property type="evidence" value="ECO:0007669"/>
    <property type="project" value="TreeGrafter"/>
</dbReference>